<keyword evidence="1" id="KW-1133">Transmembrane helix</keyword>
<name>A0ABS7QRA6_9ACTN</name>
<gene>
    <name evidence="3" type="ORF">K7472_12815</name>
</gene>
<feature type="transmembrane region" description="Helical" evidence="1">
    <location>
        <begin position="179"/>
        <end position="197"/>
    </location>
</feature>
<dbReference type="Proteomes" id="UP001198565">
    <property type="component" value="Unassembled WGS sequence"/>
</dbReference>
<reference evidence="3 4" key="1">
    <citation type="submission" date="2021-08" db="EMBL/GenBank/DDBJ databases">
        <title>Streptomyces sp. PTM05 isolated from lichen.</title>
        <authorList>
            <person name="Somphong A."/>
            <person name="Phongsopitanun W."/>
            <person name="Tanasupawat S."/>
        </authorList>
    </citation>
    <scope>NUCLEOTIDE SEQUENCE [LARGE SCALE GENOMIC DNA]</scope>
    <source>
        <strain evidence="3 4">Ptm05</strain>
    </source>
</reference>
<dbReference type="InterPro" id="IPR026467">
    <property type="entry name" value="Ser/Gly_Cys_C_dom"/>
</dbReference>
<organism evidence="3 4">
    <name type="scientific">Streptantibioticus parmotrematis</name>
    <dbReference type="NCBI Taxonomy" id="2873249"/>
    <lineage>
        <taxon>Bacteria</taxon>
        <taxon>Bacillati</taxon>
        <taxon>Actinomycetota</taxon>
        <taxon>Actinomycetes</taxon>
        <taxon>Kitasatosporales</taxon>
        <taxon>Streptomycetaceae</taxon>
        <taxon>Streptantibioticus</taxon>
    </lineage>
</organism>
<feature type="transmembrane region" description="Helical" evidence="1">
    <location>
        <begin position="152"/>
        <end position="173"/>
    </location>
</feature>
<evidence type="ECO:0000256" key="1">
    <source>
        <dbReference type="SAM" id="Phobius"/>
    </source>
</evidence>
<feature type="chain" id="PRO_5047252607" evidence="2">
    <location>
        <begin position="24"/>
        <end position="266"/>
    </location>
</feature>
<dbReference type="RefSeq" id="WP_222977286.1">
    <property type="nucleotide sequence ID" value="NZ_JAINVZ010000007.1"/>
</dbReference>
<evidence type="ECO:0000313" key="3">
    <source>
        <dbReference type="EMBL" id="MBY8885726.1"/>
    </source>
</evidence>
<proteinExistence type="predicted"/>
<sequence length="266" mass="27908">MWVSLLLIAWAAAILSCARLCRAAVVVADRHPVPDGPGFVLTGPGQLGLYETAFLAGGPHRVTDLTLVAMCRERRMMLAHTGWATVVDPVGHDEVERSLLAMIGPEGQSRIPVVRKKHATAAAVRVLGERLVSDGLAVPASARDRVASGMRLVMAAAGLIVALLAVTAGLGIRGSHDSAPLWFGLPLVLTLGCLLIARLEIVPYTRWASPAGEAVLDAIPISRHHAAVGDRALLTALALRGPKVLPDPALRAALGHGRLKRAELAA</sequence>
<protein>
    <submittedName>
        <fullName evidence="3">TIGR04222 domain-containing membrane protein</fullName>
    </submittedName>
</protein>
<dbReference type="NCBIfam" id="TIGR04222">
    <property type="entry name" value="near_uncomplex"/>
    <property type="match status" value="1"/>
</dbReference>
<evidence type="ECO:0000313" key="4">
    <source>
        <dbReference type="Proteomes" id="UP001198565"/>
    </source>
</evidence>
<keyword evidence="1" id="KW-0812">Transmembrane</keyword>
<dbReference type="EMBL" id="JAINVZ010000007">
    <property type="protein sequence ID" value="MBY8885726.1"/>
    <property type="molecule type" value="Genomic_DNA"/>
</dbReference>
<evidence type="ECO:0000256" key="2">
    <source>
        <dbReference type="SAM" id="SignalP"/>
    </source>
</evidence>
<comment type="caution">
    <text evidence="3">The sequence shown here is derived from an EMBL/GenBank/DDBJ whole genome shotgun (WGS) entry which is preliminary data.</text>
</comment>
<accession>A0ABS7QRA6</accession>
<keyword evidence="4" id="KW-1185">Reference proteome</keyword>
<feature type="signal peptide" evidence="2">
    <location>
        <begin position="1"/>
        <end position="23"/>
    </location>
</feature>
<keyword evidence="1" id="KW-0472">Membrane</keyword>
<keyword evidence="2" id="KW-0732">Signal</keyword>